<proteinExistence type="predicted"/>
<protein>
    <submittedName>
        <fullName evidence="2">Uncharacterized protein</fullName>
    </submittedName>
</protein>
<dbReference type="Proteomes" id="UP000887565">
    <property type="component" value="Unplaced"/>
</dbReference>
<sequence length="214" mass="24790">MDENITVILHTNEQERINCLSYYAPLQSVQTESFLIFSFVTRTLAILINLASIVQAKLVHHKRIFIITGSTNGGYTETIKVFIDYVKIVIWLETCVGMPYSILREITLSMNLSDFVFMHVLTVSIFTDSMFGAVEPLVIDGQGYDLLEPGSLVDLKTNKMRHGNRRLSFSSIWIKQRRRGEAFCDLNKLPWTRQEKLKGVERIKTRKKKRREEK</sequence>
<evidence type="ECO:0000313" key="1">
    <source>
        <dbReference type="Proteomes" id="UP000887565"/>
    </source>
</evidence>
<keyword evidence="1" id="KW-1185">Reference proteome</keyword>
<reference evidence="2" key="1">
    <citation type="submission" date="2022-11" db="UniProtKB">
        <authorList>
            <consortium name="WormBaseParasite"/>
        </authorList>
    </citation>
    <scope>IDENTIFICATION</scope>
</reference>
<evidence type="ECO:0000313" key="2">
    <source>
        <dbReference type="WBParaSite" id="nRc.2.0.1.t19526-RA"/>
    </source>
</evidence>
<dbReference type="AlphaFoldDB" id="A0A915IZ91"/>
<accession>A0A915IZ91</accession>
<name>A0A915IZ91_ROMCU</name>
<dbReference type="WBParaSite" id="nRc.2.0.1.t19526-RA">
    <property type="protein sequence ID" value="nRc.2.0.1.t19526-RA"/>
    <property type="gene ID" value="nRc.2.0.1.g19526"/>
</dbReference>
<organism evidence="1 2">
    <name type="scientific">Romanomermis culicivorax</name>
    <name type="common">Nematode worm</name>
    <dbReference type="NCBI Taxonomy" id="13658"/>
    <lineage>
        <taxon>Eukaryota</taxon>
        <taxon>Metazoa</taxon>
        <taxon>Ecdysozoa</taxon>
        <taxon>Nematoda</taxon>
        <taxon>Enoplea</taxon>
        <taxon>Dorylaimia</taxon>
        <taxon>Mermithida</taxon>
        <taxon>Mermithoidea</taxon>
        <taxon>Mermithidae</taxon>
        <taxon>Romanomermis</taxon>
    </lineage>
</organism>